<protein>
    <submittedName>
        <fullName evidence="3">Uncharacterized protein</fullName>
    </submittedName>
</protein>
<feature type="region of interest" description="Disordered" evidence="1">
    <location>
        <begin position="71"/>
        <end position="92"/>
    </location>
</feature>
<organism evidence="3 4">
    <name type="scientific">Mycolicibacterium rhodesiae</name>
    <name type="common">Mycobacterium rhodesiae</name>
    <dbReference type="NCBI Taxonomy" id="36814"/>
    <lineage>
        <taxon>Bacteria</taxon>
        <taxon>Bacillati</taxon>
        <taxon>Actinomycetota</taxon>
        <taxon>Actinomycetes</taxon>
        <taxon>Mycobacteriales</taxon>
        <taxon>Mycobacteriaceae</taxon>
        <taxon>Mycolicibacterium</taxon>
    </lineage>
</organism>
<sequence length="92" mass="9594">MTLTDPRQALADKSDFIGYLVGLAALAGLVHALASDTGPVAAPVEDCDDFGYALLGLASLGSAVERMANCSTQQLDTRPTGEPQAPTTRFLR</sequence>
<keyword evidence="2" id="KW-1133">Transmembrane helix</keyword>
<reference evidence="3 4" key="1">
    <citation type="submission" date="2016-12" db="EMBL/GenBank/DDBJ databases">
        <title>The new phylogeny of genus Mycobacterium.</title>
        <authorList>
            <person name="Tortoli E."/>
            <person name="Trovato A."/>
            <person name="Cirillo D.M."/>
        </authorList>
    </citation>
    <scope>NUCLEOTIDE SEQUENCE [LARGE SCALE GENOMIC DNA]</scope>
    <source>
        <strain evidence="3 4">DSM 44223</strain>
    </source>
</reference>
<evidence type="ECO:0000256" key="1">
    <source>
        <dbReference type="SAM" id="MobiDB-lite"/>
    </source>
</evidence>
<dbReference type="Proteomes" id="UP000192534">
    <property type="component" value="Unassembled WGS sequence"/>
</dbReference>
<dbReference type="RefSeq" id="WP_083116918.1">
    <property type="nucleotide sequence ID" value="NZ_JACKUO010000039.1"/>
</dbReference>
<evidence type="ECO:0000313" key="4">
    <source>
        <dbReference type="Proteomes" id="UP000192534"/>
    </source>
</evidence>
<accession>A0A1X0J5I2</accession>
<keyword evidence="2" id="KW-0472">Membrane</keyword>
<evidence type="ECO:0000256" key="2">
    <source>
        <dbReference type="SAM" id="Phobius"/>
    </source>
</evidence>
<comment type="caution">
    <text evidence="3">The sequence shown here is derived from an EMBL/GenBank/DDBJ whole genome shotgun (WGS) entry which is preliminary data.</text>
</comment>
<dbReference type="AlphaFoldDB" id="A0A1X0J5I2"/>
<keyword evidence="4" id="KW-1185">Reference proteome</keyword>
<name>A0A1X0J5I2_MYCRH</name>
<gene>
    <name evidence="3" type="ORF">BST42_02285</name>
</gene>
<evidence type="ECO:0000313" key="3">
    <source>
        <dbReference type="EMBL" id="ORB57250.1"/>
    </source>
</evidence>
<dbReference type="EMBL" id="MVIH01000001">
    <property type="protein sequence ID" value="ORB57250.1"/>
    <property type="molecule type" value="Genomic_DNA"/>
</dbReference>
<feature type="transmembrane region" description="Helical" evidence="2">
    <location>
        <begin position="16"/>
        <end position="34"/>
    </location>
</feature>
<keyword evidence="2" id="KW-0812">Transmembrane</keyword>
<proteinExistence type="predicted"/>